<evidence type="ECO:0000313" key="4">
    <source>
        <dbReference type="Proteomes" id="UP001219518"/>
    </source>
</evidence>
<gene>
    <name evidence="2" type="ORF">KUF71_001291</name>
    <name evidence="1" type="ORF">KUF71_009791</name>
    <name evidence="3" type="ORF">KUF71_010826</name>
</gene>
<sequence length="203" mass="23695">MFTTTEEAGSQIELTSDEEKRREGIWKDLNKLPPDMLATNKEIRECEDVANGLLVYIQDIKGQALMHKLILDLTHCERRITWEKGITLRERMGFGPFTNFDNLLCKVSIFIDQFVEHFKYDDQFSAFEFKYGVLLPELIIEGIICLRNQKGLQCSRKEAEDWFDKTSKRVLPQCFVLTWPSRQNSQKQGEMIVRAQVIPKEEG</sequence>
<dbReference type="AlphaFoldDB" id="A0AAE1HH64"/>
<dbReference type="EMBL" id="JAHWGI010001007">
    <property type="protein sequence ID" value="KAK3920520.1"/>
    <property type="molecule type" value="Genomic_DNA"/>
</dbReference>
<organism evidence="1 4">
    <name type="scientific">Frankliniella fusca</name>
    <dbReference type="NCBI Taxonomy" id="407009"/>
    <lineage>
        <taxon>Eukaryota</taxon>
        <taxon>Metazoa</taxon>
        <taxon>Ecdysozoa</taxon>
        <taxon>Arthropoda</taxon>
        <taxon>Hexapoda</taxon>
        <taxon>Insecta</taxon>
        <taxon>Pterygota</taxon>
        <taxon>Neoptera</taxon>
        <taxon>Paraneoptera</taxon>
        <taxon>Thysanoptera</taxon>
        <taxon>Terebrantia</taxon>
        <taxon>Thripoidea</taxon>
        <taxon>Thripidae</taxon>
        <taxon>Frankliniella</taxon>
    </lineage>
</organism>
<accession>A0AAE1HH64</accession>
<evidence type="ECO:0000313" key="2">
    <source>
        <dbReference type="EMBL" id="KAK3921511.1"/>
    </source>
</evidence>
<reference evidence="1" key="2">
    <citation type="journal article" date="2023" name="BMC Genomics">
        <title>Pest status, molecular evolution, and epigenetic factors derived from the genome assembly of Frankliniella fusca, a thysanopteran phytovirus vector.</title>
        <authorList>
            <person name="Catto M.A."/>
            <person name="Labadie P.E."/>
            <person name="Jacobson A.L."/>
            <person name="Kennedy G.G."/>
            <person name="Srinivasan R."/>
            <person name="Hunt B.G."/>
        </authorList>
    </citation>
    <scope>NUCLEOTIDE SEQUENCE</scope>
    <source>
        <strain evidence="1">PL_HMW_Pooled</strain>
    </source>
</reference>
<comment type="caution">
    <text evidence="1">The sequence shown here is derived from an EMBL/GenBank/DDBJ whole genome shotgun (WGS) entry which is preliminary data.</text>
</comment>
<proteinExistence type="predicted"/>
<dbReference type="EMBL" id="JAHWGI010001034">
    <property type="protein sequence ID" value="KAK3921511.1"/>
    <property type="molecule type" value="Genomic_DNA"/>
</dbReference>
<protein>
    <submittedName>
        <fullName evidence="1">N-succinylarginine dihydrolase</fullName>
    </submittedName>
</protein>
<dbReference type="Proteomes" id="UP001219518">
    <property type="component" value="Unassembled WGS sequence"/>
</dbReference>
<evidence type="ECO:0000313" key="1">
    <source>
        <dbReference type="EMBL" id="KAK3920520.1"/>
    </source>
</evidence>
<dbReference type="EMBL" id="JAHWGI010001042">
    <property type="protein sequence ID" value="KAK3921641.1"/>
    <property type="molecule type" value="Genomic_DNA"/>
</dbReference>
<keyword evidence="4" id="KW-1185">Reference proteome</keyword>
<name>A0AAE1HH64_9NEOP</name>
<evidence type="ECO:0000313" key="3">
    <source>
        <dbReference type="EMBL" id="KAK3921641.1"/>
    </source>
</evidence>
<reference evidence="1" key="1">
    <citation type="submission" date="2021-07" db="EMBL/GenBank/DDBJ databases">
        <authorList>
            <person name="Catto M.A."/>
            <person name="Jacobson A."/>
            <person name="Kennedy G."/>
            <person name="Labadie P."/>
            <person name="Hunt B.G."/>
            <person name="Srinivasan R."/>
        </authorList>
    </citation>
    <scope>NUCLEOTIDE SEQUENCE</scope>
    <source>
        <strain evidence="1">PL_HMW_Pooled</strain>
        <tissue evidence="1">Head</tissue>
    </source>
</reference>